<dbReference type="SUPFAM" id="SSF55282">
    <property type="entry name" value="RL5-like"/>
    <property type="match status" value="1"/>
</dbReference>
<dbReference type="GO" id="GO:0005840">
    <property type="term" value="C:ribosome"/>
    <property type="evidence" value="ECO:0007669"/>
    <property type="project" value="UniProtKB-KW"/>
</dbReference>
<dbReference type="Gene3D" id="3.30.1440.10">
    <property type="match status" value="1"/>
</dbReference>
<accession>A0A1B2RYV3</accession>
<dbReference type="InterPro" id="IPR022803">
    <property type="entry name" value="Ribosomal_uL5_dom_sf"/>
</dbReference>
<name>A0A1B2RYV3_9CHLO</name>
<evidence type="ECO:0000313" key="1">
    <source>
        <dbReference type="EMBL" id="AOC61507.1"/>
    </source>
</evidence>
<proteinExistence type="predicted"/>
<protein>
    <submittedName>
        <fullName evidence="1">Ribosomal protein L5</fullName>
    </submittedName>
</protein>
<keyword evidence="1" id="KW-0689">Ribosomal protein</keyword>
<reference evidence="1" key="1">
    <citation type="journal article" date="2016" name="Genome Biol. Evol.">
        <title>Mitochondrion-to-Chloroplast DNA Transfers and Intragenomic Proliferation of Chloroplast Group II Introns in Gloeotilopsis Green Algae (Ulotrichales, Ulvophyceae).</title>
        <authorList>
            <person name="Turmel M."/>
            <person name="Otis C."/>
            <person name="Lemieux C."/>
        </authorList>
    </citation>
    <scope>NUCLEOTIDE SEQUENCE</scope>
</reference>
<gene>
    <name evidence="1" type="primary">rpl5</name>
</gene>
<dbReference type="EMBL" id="KX306822">
    <property type="protein sequence ID" value="AOC61507.1"/>
    <property type="molecule type" value="Genomic_DNA"/>
</dbReference>
<geneLocation type="mitochondrion" evidence="1"/>
<keyword evidence="1" id="KW-0687">Ribonucleoprotein</keyword>
<organism evidence="1">
    <name type="scientific">Rhexinema sarcinoideum</name>
    <dbReference type="NCBI Taxonomy" id="43261"/>
    <lineage>
        <taxon>Eukaryota</taxon>
        <taxon>Viridiplantae</taxon>
        <taxon>Chlorophyta</taxon>
        <taxon>core chlorophytes</taxon>
        <taxon>Ulvophyceae</taxon>
        <taxon>OUU clade</taxon>
        <taxon>Ulotrichales</taxon>
        <taxon>Helicodictyaceae</taxon>
        <taxon>Rhexinema</taxon>
    </lineage>
</organism>
<dbReference type="AlphaFoldDB" id="A0A1B2RYV3"/>
<sequence length="378" mass="43761">MSYSKSFPLIYSSSRKVLIQRSSHFLGHLQKNWVTQNLPRYLLSLNGWKNRLKERFFQLLPNKSNDFLPAKTLRSLGDKDAGKLFKSGKTNFFDKQKSCGPKAKNGRDLLKFFCWQNYKKPSSILNSINLHKIVLHSTSGKLYQSPKHCALLDLTFLTISCQTPTKVYSRKAVAAFKLSKLSLLGVKTTLRNILKHEFFYKFYFLQAAEHSSFMSKAQQKITPLPLFPDILTPLKNISFKSSLKHNFNKVALTKNDLHFTLNKHIDKAQNKKIKPTFVAGLNQTSAQSYFKKQELFKNFPTFLYSAYWQSKEKKANKQTYMFVYKNKIKLKKNNLGPFFTTAVAIKNVFIFNELDSLDYDSFSNLAGFEIMLISRKLI</sequence>
<keyword evidence="1" id="KW-0496">Mitochondrion</keyword>